<proteinExistence type="predicted"/>
<organism evidence="1 2">
    <name type="scientific">Popillia japonica</name>
    <name type="common">Japanese beetle</name>
    <dbReference type="NCBI Taxonomy" id="7064"/>
    <lineage>
        <taxon>Eukaryota</taxon>
        <taxon>Metazoa</taxon>
        <taxon>Ecdysozoa</taxon>
        <taxon>Arthropoda</taxon>
        <taxon>Hexapoda</taxon>
        <taxon>Insecta</taxon>
        <taxon>Pterygota</taxon>
        <taxon>Neoptera</taxon>
        <taxon>Endopterygota</taxon>
        <taxon>Coleoptera</taxon>
        <taxon>Polyphaga</taxon>
        <taxon>Scarabaeiformia</taxon>
        <taxon>Scarabaeidae</taxon>
        <taxon>Rutelinae</taxon>
        <taxon>Popillia</taxon>
    </lineage>
</organism>
<dbReference type="Proteomes" id="UP001458880">
    <property type="component" value="Unassembled WGS sequence"/>
</dbReference>
<keyword evidence="2" id="KW-1185">Reference proteome</keyword>
<dbReference type="EMBL" id="JASPKY010000065">
    <property type="protein sequence ID" value="KAK9743836.1"/>
    <property type="molecule type" value="Genomic_DNA"/>
</dbReference>
<dbReference type="AlphaFoldDB" id="A0AAW1MBJ1"/>
<protein>
    <submittedName>
        <fullName evidence="1">Uncharacterized protein</fullName>
    </submittedName>
</protein>
<reference evidence="1 2" key="1">
    <citation type="journal article" date="2024" name="BMC Genomics">
        <title>De novo assembly and annotation of Popillia japonica's genome with initial clues to its potential as an invasive pest.</title>
        <authorList>
            <person name="Cucini C."/>
            <person name="Boschi S."/>
            <person name="Funari R."/>
            <person name="Cardaioli E."/>
            <person name="Iannotti N."/>
            <person name="Marturano G."/>
            <person name="Paoli F."/>
            <person name="Bruttini M."/>
            <person name="Carapelli A."/>
            <person name="Frati F."/>
            <person name="Nardi F."/>
        </authorList>
    </citation>
    <scope>NUCLEOTIDE SEQUENCE [LARGE SCALE GENOMIC DNA]</scope>
    <source>
        <strain evidence="1">DMR45628</strain>
    </source>
</reference>
<evidence type="ECO:0000313" key="2">
    <source>
        <dbReference type="Proteomes" id="UP001458880"/>
    </source>
</evidence>
<accession>A0AAW1MBJ1</accession>
<gene>
    <name evidence="1" type="ORF">QE152_g8303</name>
</gene>
<comment type="caution">
    <text evidence="1">The sequence shown here is derived from an EMBL/GenBank/DDBJ whole genome shotgun (WGS) entry which is preliminary data.</text>
</comment>
<sequence>MNLPVDLADVNQINRHFFGFMSVGDVDAAVIDYYNTNINATDFQITYNIRQEINKTGIISFMETRDSQVMRK</sequence>
<evidence type="ECO:0000313" key="1">
    <source>
        <dbReference type="EMBL" id="KAK9743836.1"/>
    </source>
</evidence>
<name>A0AAW1MBJ1_POPJA</name>